<reference evidence="1" key="1">
    <citation type="submission" date="2014-05" db="EMBL/GenBank/DDBJ databases">
        <authorList>
            <person name="Chronopoulou M."/>
        </authorList>
    </citation>
    <scope>NUCLEOTIDE SEQUENCE</scope>
    <source>
        <tissue evidence="1">Whole organism</tissue>
    </source>
</reference>
<evidence type="ECO:0000313" key="1">
    <source>
        <dbReference type="EMBL" id="CDW43744.1"/>
    </source>
</evidence>
<organism evidence="1">
    <name type="scientific">Lepeophtheirus salmonis</name>
    <name type="common">Salmon louse</name>
    <name type="synonym">Caligus salmonis</name>
    <dbReference type="NCBI Taxonomy" id="72036"/>
    <lineage>
        <taxon>Eukaryota</taxon>
        <taxon>Metazoa</taxon>
        <taxon>Ecdysozoa</taxon>
        <taxon>Arthropoda</taxon>
        <taxon>Crustacea</taxon>
        <taxon>Multicrustacea</taxon>
        <taxon>Hexanauplia</taxon>
        <taxon>Copepoda</taxon>
        <taxon>Siphonostomatoida</taxon>
        <taxon>Caligidae</taxon>
        <taxon>Lepeophtheirus</taxon>
    </lineage>
</organism>
<proteinExistence type="predicted"/>
<protein>
    <submittedName>
        <fullName evidence="1">Uncharacterized protein</fullName>
    </submittedName>
</protein>
<accession>A0A0K2UZR9</accession>
<dbReference type="EMBL" id="HACA01026383">
    <property type="protein sequence ID" value="CDW43744.1"/>
    <property type="molecule type" value="Transcribed_RNA"/>
</dbReference>
<name>A0A0K2UZR9_LEPSM</name>
<sequence>MTSIKILLRNVWRVQNQVIRICSARPLPQSWSCSVEPMIFFLYQRQKLV</sequence>
<dbReference type="AlphaFoldDB" id="A0A0K2UZR9"/>